<proteinExistence type="predicted"/>
<evidence type="ECO:0000313" key="2">
    <source>
        <dbReference type="Proteomes" id="UP000807115"/>
    </source>
</evidence>
<comment type="caution">
    <text evidence="1">The sequence shown here is derived from an EMBL/GenBank/DDBJ whole genome shotgun (WGS) entry which is preliminary data.</text>
</comment>
<reference evidence="1" key="2">
    <citation type="submission" date="2020-10" db="EMBL/GenBank/DDBJ databases">
        <authorList>
            <person name="Cooper E.A."/>
            <person name="Brenton Z.W."/>
            <person name="Flinn B.S."/>
            <person name="Jenkins J."/>
            <person name="Shu S."/>
            <person name="Flowers D."/>
            <person name="Luo F."/>
            <person name="Wang Y."/>
            <person name="Xia P."/>
            <person name="Barry K."/>
            <person name="Daum C."/>
            <person name="Lipzen A."/>
            <person name="Yoshinaga Y."/>
            <person name="Schmutz J."/>
            <person name="Saski C."/>
            <person name="Vermerris W."/>
            <person name="Kresovich S."/>
        </authorList>
    </citation>
    <scope>NUCLEOTIDE SEQUENCE</scope>
</reference>
<reference evidence="1" key="1">
    <citation type="journal article" date="2019" name="BMC Genomics">
        <title>A new reference genome for Sorghum bicolor reveals high levels of sequence similarity between sweet and grain genotypes: implications for the genetics of sugar metabolism.</title>
        <authorList>
            <person name="Cooper E.A."/>
            <person name="Brenton Z.W."/>
            <person name="Flinn B.S."/>
            <person name="Jenkins J."/>
            <person name="Shu S."/>
            <person name="Flowers D."/>
            <person name="Luo F."/>
            <person name="Wang Y."/>
            <person name="Xia P."/>
            <person name="Barry K."/>
            <person name="Daum C."/>
            <person name="Lipzen A."/>
            <person name="Yoshinaga Y."/>
            <person name="Schmutz J."/>
            <person name="Saski C."/>
            <person name="Vermerris W."/>
            <person name="Kresovich S."/>
        </authorList>
    </citation>
    <scope>NUCLEOTIDE SEQUENCE</scope>
</reference>
<organism evidence="1 2">
    <name type="scientific">Sorghum bicolor</name>
    <name type="common">Sorghum</name>
    <name type="synonym">Sorghum vulgare</name>
    <dbReference type="NCBI Taxonomy" id="4558"/>
    <lineage>
        <taxon>Eukaryota</taxon>
        <taxon>Viridiplantae</taxon>
        <taxon>Streptophyta</taxon>
        <taxon>Embryophyta</taxon>
        <taxon>Tracheophyta</taxon>
        <taxon>Spermatophyta</taxon>
        <taxon>Magnoliopsida</taxon>
        <taxon>Liliopsida</taxon>
        <taxon>Poales</taxon>
        <taxon>Poaceae</taxon>
        <taxon>PACMAD clade</taxon>
        <taxon>Panicoideae</taxon>
        <taxon>Andropogonodae</taxon>
        <taxon>Andropogoneae</taxon>
        <taxon>Sorghinae</taxon>
        <taxon>Sorghum</taxon>
    </lineage>
</organism>
<dbReference type="EMBL" id="CM027686">
    <property type="protein sequence ID" value="KAG0523726.1"/>
    <property type="molecule type" value="Genomic_DNA"/>
</dbReference>
<dbReference type="AlphaFoldDB" id="A0A921QLB4"/>
<name>A0A921QLB4_SORBI</name>
<dbReference type="Proteomes" id="UP000807115">
    <property type="component" value="Chromosome 7"/>
</dbReference>
<evidence type="ECO:0000313" key="1">
    <source>
        <dbReference type="EMBL" id="KAG0523726.1"/>
    </source>
</evidence>
<accession>A0A921QLB4</accession>
<gene>
    <name evidence="1" type="ORF">BDA96_07G147300</name>
</gene>
<protein>
    <submittedName>
        <fullName evidence="1">Uncharacterized protein</fullName>
    </submittedName>
</protein>
<sequence>MQNQAWYISIRELILKLYTNRQMAKACVHPEYNYGCYQKIYRQSNKQPGVSLLGNVAGYLITTCNSYLTFLSV</sequence>